<keyword evidence="4 6" id="KW-0067">ATP-binding</keyword>
<dbReference type="InterPro" id="IPR027417">
    <property type="entry name" value="P-loop_NTPase"/>
</dbReference>
<dbReference type="PANTHER" id="PTHR42711">
    <property type="entry name" value="ABC TRANSPORTER ATP-BINDING PROTEIN"/>
    <property type="match status" value="1"/>
</dbReference>
<dbReference type="EMBL" id="BMNL01000003">
    <property type="protein sequence ID" value="GGP21486.1"/>
    <property type="molecule type" value="Genomic_DNA"/>
</dbReference>
<accession>A0A830GVB7</accession>
<dbReference type="Proteomes" id="UP000610960">
    <property type="component" value="Unassembled WGS sequence"/>
</dbReference>
<dbReference type="Gene3D" id="3.40.50.300">
    <property type="entry name" value="P-loop containing nucleotide triphosphate hydrolases"/>
    <property type="match status" value="1"/>
</dbReference>
<keyword evidence="3" id="KW-0547">Nucleotide-binding</keyword>
<comment type="similarity">
    <text evidence="1">Belongs to the ABC transporter superfamily.</text>
</comment>
<dbReference type="InterPro" id="IPR003439">
    <property type="entry name" value="ABC_transporter-like_ATP-bd"/>
</dbReference>
<dbReference type="PROSITE" id="PS50893">
    <property type="entry name" value="ABC_TRANSPORTER_2"/>
    <property type="match status" value="1"/>
</dbReference>
<evidence type="ECO:0000256" key="1">
    <source>
        <dbReference type="ARBA" id="ARBA00005417"/>
    </source>
</evidence>
<dbReference type="Pfam" id="PF00005">
    <property type="entry name" value="ABC_tran"/>
    <property type="match status" value="1"/>
</dbReference>
<organism evidence="6 7">
    <name type="scientific">Thermocladium modestius</name>
    <dbReference type="NCBI Taxonomy" id="62609"/>
    <lineage>
        <taxon>Archaea</taxon>
        <taxon>Thermoproteota</taxon>
        <taxon>Thermoprotei</taxon>
        <taxon>Thermoproteales</taxon>
        <taxon>Thermoproteaceae</taxon>
        <taxon>Thermocladium</taxon>
    </lineage>
</organism>
<dbReference type="SUPFAM" id="SSF52540">
    <property type="entry name" value="P-loop containing nucleoside triphosphate hydrolases"/>
    <property type="match status" value="1"/>
</dbReference>
<dbReference type="InterPro" id="IPR050763">
    <property type="entry name" value="ABC_transporter_ATP-binding"/>
</dbReference>
<gene>
    <name evidence="6" type="ORF">GCM10007981_13500</name>
</gene>
<evidence type="ECO:0000313" key="7">
    <source>
        <dbReference type="Proteomes" id="UP000610960"/>
    </source>
</evidence>
<dbReference type="RefSeq" id="WP_188596663.1">
    <property type="nucleotide sequence ID" value="NZ_BMNL01000003.1"/>
</dbReference>
<evidence type="ECO:0000259" key="5">
    <source>
        <dbReference type="PROSITE" id="PS50893"/>
    </source>
</evidence>
<dbReference type="OrthoDB" id="87732at2157"/>
<dbReference type="PANTHER" id="PTHR42711:SF5">
    <property type="entry name" value="ABC TRANSPORTER ATP-BINDING PROTEIN NATA"/>
    <property type="match status" value="1"/>
</dbReference>
<dbReference type="AlphaFoldDB" id="A0A830GVB7"/>
<dbReference type="SMART" id="SM00382">
    <property type="entry name" value="AAA"/>
    <property type="match status" value="1"/>
</dbReference>
<evidence type="ECO:0000256" key="3">
    <source>
        <dbReference type="ARBA" id="ARBA00022741"/>
    </source>
</evidence>
<protein>
    <submittedName>
        <fullName evidence="6">ABC transporter ATP-binding protein</fullName>
    </submittedName>
</protein>
<evidence type="ECO:0000256" key="4">
    <source>
        <dbReference type="ARBA" id="ARBA00022840"/>
    </source>
</evidence>
<sequence length="305" mass="33568">MSVLTARGIYKTYDGRRWALNGVDLEIGKARIATLLGPNGAGKTTFVRIASTELLPTKGEVEILGVDAVRYPSRVRPLISIIPQEARPINFITAWEAIYSYLLLKGFSRGDAKRMAEWAMERLSLEPYRRTQLFNLSGGLKRRVLVAMALASNASLIFLDEPTVGLDIISRRSVWDALAELRRSGAAILLTTHYVEEAELLSDEVFIIDSGTIIRRGSPKDLLSLAPGDAVVEAYGDSLELDEPHVRLGNRYIIYVDSAVAGSLSTELIGRGMTVTARRKTLEDAVIYLLGGWREEGEAEVGSDE</sequence>
<reference evidence="6" key="1">
    <citation type="journal article" date="2014" name="Int. J. Syst. Evol. Microbiol.">
        <title>Complete genome sequence of Corynebacterium casei LMG S-19264T (=DSM 44701T), isolated from a smear-ripened cheese.</title>
        <authorList>
            <consortium name="US DOE Joint Genome Institute (JGI-PGF)"/>
            <person name="Walter F."/>
            <person name="Albersmeier A."/>
            <person name="Kalinowski J."/>
            <person name="Ruckert C."/>
        </authorList>
    </citation>
    <scope>NUCLEOTIDE SEQUENCE</scope>
    <source>
        <strain evidence="6">JCM 10088</strain>
    </source>
</reference>
<name>A0A830GVB7_9CREN</name>
<evidence type="ECO:0000313" key="6">
    <source>
        <dbReference type="EMBL" id="GGP21486.1"/>
    </source>
</evidence>
<feature type="domain" description="ABC transporter" evidence="5">
    <location>
        <begin position="4"/>
        <end position="235"/>
    </location>
</feature>
<evidence type="ECO:0000256" key="2">
    <source>
        <dbReference type="ARBA" id="ARBA00022448"/>
    </source>
</evidence>
<comment type="caution">
    <text evidence="6">The sequence shown here is derived from an EMBL/GenBank/DDBJ whole genome shotgun (WGS) entry which is preliminary data.</text>
</comment>
<dbReference type="GO" id="GO:0005524">
    <property type="term" value="F:ATP binding"/>
    <property type="evidence" value="ECO:0007669"/>
    <property type="project" value="UniProtKB-KW"/>
</dbReference>
<keyword evidence="2" id="KW-0813">Transport</keyword>
<reference evidence="6" key="2">
    <citation type="submission" date="2020-09" db="EMBL/GenBank/DDBJ databases">
        <authorList>
            <person name="Sun Q."/>
            <person name="Ohkuma M."/>
        </authorList>
    </citation>
    <scope>NUCLEOTIDE SEQUENCE</scope>
    <source>
        <strain evidence="6">JCM 10088</strain>
    </source>
</reference>
<dbReference type="InterPro" id="IPR003593">
    <property type="entry name" value="AAA+_ATPase"/>
</dbReference>
<keyword evidence="7" id="KW-1185">Reference proteome</keyword>
<dbReference type="GO" id="GO:0016887">
    <property type="term" value="F:ATP hydrolysis activity"/>
    <property type="evidence" value="ECO:0007669"/>
    <property type="project" value="InterPro"/>
</dbReference>
<proteinExistence type="inferred from homology"/>